<dbReference type="GeneID" id="19155908"/>
<name>W9Z1S4_9EURO</name>
<dbReference type="Proteomes" id="UP000019484">
    <property type="component" value="Unassembled WGS sequence"/>
</dbReference>
<organism evidence="1 2">
    <name type="scientific">Capronia coronata CBS 617.96</name>
    <dbReference type="NCBI Taxonomy" id="1182541"/>
    <lineage>
        <taxon>Eukaryota</taxon>
        <taxon>Fungi</taxon>
        <taxon>Dikarya</taxon>
        <taxon>Ascomycota</taxon>
        <taxon>Pezizomycotina</taxon>
        <taxon>Eurotiomycetes</taxon>
        <taxon>Chaetothyriomycetidae</taxon>
        <taxon>Chaetothyriales</taxon>
        <taxon>Herpotrichiellaceae</taxon>
        <taxon>Capronia</taxon>
    </lineage>
</organism>
<evidence type="ECO:0008006" key="3">
    <source>
        <dbReference type="Google" id="ProtNLM"/>
    </source>
</evidence>
<evidence type="ECO:0000313" key="2">
    <source>
        <dbReference type="Proteomes" id="UP000019484"/>
    </source>
</evidence>
<dbReference type="HOGENOM" id="CLU_924377_0_0_1"/>
<comment type="caution">
    <text evidence="1">The sequence shown here is derived from an EMBL/GenBank/DDBJ whole genome shotgun (WGS) entry which is preliminary data.</text>
</comment>
<dbReference type="EMBL" id="AMWN01000001">
    <property type="protein sequence ID" value="EXJ95880.1"/>
    <property type="molecule type" value="Genomic_DNA"/>
</dbReference>
<dbReference type="AlphaFoldDB" id="W9Z1S4"/>
<dbReference type="OrthoDB" id="5319341at2759"/>
<proteinExistence type="predicted"/>
<sequence>MKGHLADRVDIFSFEMLAVVGDRFGSHLRGIASLLQLWQVNGNSPGVKGVVYWTWYRSDTWAALHTRRRMFLDESYWEPPAVDSFDQLSYADIANRAMFLLGQCTSFCSTSIDETDNTSSFAEALEARQSTMTKLRDALEQWKRMLPASMTLFIAGRATHKDPSNEGQRDQCLQDISSIHYIYPEAAIGIQIYHACHILLALGSPPWPSHQQGPRSSTFESLATRRLISQSREQILLIANSGTTETFGFVSTQCLYIAGLVTEGVHERRLTLELIEKCQVESGRQTVCIADELRAAWTRSE</sequence>
<gene>
    <name evidence="1" type="ORF">A1O1_01005</name>
</gene>
<accession>W9Z1S4</accession>
<reference evidence="1 2" key="1">
    <citation type="submission" date="2013-03" db="EMBL/GenBank/DDBJ databases">
        <title>The Genome Sequence of Capronia coronata CBS 617.96.</title>
        <authorList>
            <consortium name="The Broad Institute Genomics Platform"/>
            <person name="Cuomo C."/>
            <person name="de Hoog S."/>
            <person name="Gorbushina A."/>
            <person name="Walker B."/>
            <person name="Young S.K."/>
            <person name="Zeng Q."/>
            <person name="Gargeya S."/>
            <person name="Fitzgerald M."/>
            <person name="Haas B."/>
            <person name="Abouelleil A."/>
            <person name="Allen A.W."/>
            <person name="Alvarado L."/>
            <person name="Arachchi H.M."/>
            <person name="Berlin A.M."/>
            <person name="Chapman S.B."/>
            <person name="Gainer-Dewar J."/>
            <person name="Goldberg J."/>
            <person name="Griggs A."/>
            <person name="Gujja S."/>
            <person name="Hansen M."/>
            <person name="Howarth C."/>
            <person name="Imamovic A."/>
            <person name="Ireland A."/>
            <person name="Larimer J."/>
            <person name="McCowan C."/>
            <person name="Murphy C."/>
            <person name="Pearson M."/>
            <person name="Poon T.W."/>
            <person name="Priest M."/>
            <person name="Roberts A."/>
            <person name="Saif S."/>
            <person name="Shea T."/>
            <person name="Sisk P."/>
            <person name="Sykes S."/>
            <person name="Wortman J."/>
            <person name="Nusbaum C."/>
            <person name="Birren B."/>
        </authorList>
    </citation>
    <scope>NUCLEOTIDE SEQUENCE [LARGE SCALE GENOMIC DNA]</scope>
    <source>
        <strain evidence="1 2">CBS 617.96</strain>
    </source>
</reference>
<protein>
    <recommendedName>
        <fullName evidence="3">Transcription factor domain-containing protein</fullName>
    </recommendedName>
</protein>
<dbReference type="RefSeq" id="XP_007720109.1">
    <property type="nucleotide sequence ID" value="XM_007721919.1"/>
</dbReference>
<keyword evidence="2" id="KW-1185">Reference proteome</keyword>
<evidence type="ECO:0000313" key="1">
    <source>
        <dbReference type="EMBL" id="EXJ95880.1"/>
    </source>
</evidence>